<gene>
    <name evidence="6" type="primary">cheB-2</name>
    <name evidence="6" type="ORF">DGMP_15470</name>
</gene>
<dbReference type="Proteomes" id="UP000826725">
    <property type="component" value="Chromosome"/>
</dbReference>
<dbReference type="CDD" id="cd17541">
    <property type="entry name" value="REC_CheB-like"/>
    <property type="match status" value="1"/>
</dbReference>
<dbReference type="PROSITE" id="PS50122">
    <property type="entry name" value="CHEB"/>
    <property type="match status" value="1"/>
</dbReference>
<evidence type="ECO:0000259" key="5">
    <source>
        <dbReference type="PROSITE" id="PS50122"/>
    </source>
</evidence>
<feature type="domain" description="CheB-type methylesterase" evidence="5">
    <location>
        <begin position="213"/>
        <end position="392"/>
    </location>
</feature>
<evidence type="ECO:0000256" key="3">
    <source>
        <dbReference type="PROSITE-ProRule" id="PRU00169"/>
    </source>
</evidence>
<dbReference type="EMBL" id="AP024086">
    <property type="protein sequence ID" value="BCL60854.1"/>
    <property type="molecule type" value="Genomic_DNA"/>
</dbReference>
<dbReference type="Pfam" id="PF01339">
    <property type="entry name" value="CheB_methylest"/>
    <property type="match status" value="1"/>
</dbReference>
<name>A0A8D5FMB3_9BACT</name>
<dbReference type="AlphaFoldDB" id="A0A8D5FMB3"/>
<evidence type="ECO:0000313" key="6">
    <source>
        <dbReference type="EMBL" id="BCL60854.1"/>
    </source>
</evidence>
<evidence type="ECO:0000313" key="7">
    <source>
        <dbReference type="Proteomes" id="UP000826725"/>
    </source>
</evidence>
<dbReference type="PROSITE" id="PS50110">
    <property type="entry name" value="RESPONSE_REGULATORY"/>
    <property type="match status" value="1"/>
</dbReference>
<dbReference type="PANTHER" id="PTHR42872">
    <property type="entry name" value="PROTEIN-GLUTAMATE METHYLESTERASE/PROTEIN-GLUTAMINE GLUTAMINASE"/>
    <property type="match status" value="1"/>
</dbReference>
<organism evidence="6 7">
    <name type="scientific">Desulfomarina profundi</name>
    <dbReference type="NCBI Taxonomy" id="2772557"/>
    <lineage>
        <taxon>Bacteria</taxon>
        <taxon>Pseudomonadati</taxon>
        <taxon>Thermodesulfobacteriota</taxon>
        <taxon>Desulfobulbia</taxon>
        <taxon>Desulfobulbales</taxon>
        <taxon>Desulfobulbaceae</taxon>
        <taxon>Desulfomarina</taxon>
    </lineage>
</organism>
<accession>A0A8D5FMB3</accession>
<dbReference type="GO" id="GO:0000156">
    <property type="term" value="F:phosphorelay response regulator activity"/>
    <property type="evidence" value="ECO:0007669"/>
    <property type="project" value="InterPro"/>
</dbReference>
<protein>
    <submittedName>
        <fullName evidence="6">Chemotaxis response regulator protein-glutamate methylesterase</fullName>
    </submittedName>
</protein>
<dbReference type="GO" id="GO:0006935">
    <property type="term" value="P:chemotaxis"/>
    <property type="evidence" value="ECO:0007669"/>
    <property type="project" value="InterPro"/>
</dbReference>
<dbReference type="KEGG" id="dbk:DGMP_15470"/>
<dbReference type="InterPro" id="IPR001789">
    <property type="entry name" value="Sig_transdc_resp-reg_receiver"/>
</dbReference>
<feature type="domain" description="Response regulatory" evidence="4">
    <location>
        <begin position="14"/>
        <end position="131"/>
    </location>
</feature>
<proteinExistence type="predicted"/>
<dbReference type="PANTHER" id="PTHR42872:SF6">
    <property type="entry name" value="PROTEIN-GLUTAMATE METHYLESTERASE_PROTEIN-GLUTAMINE GLUTAMINASE"/>
    <property type="match status" value="1"/>
</dbReference>
<dbReference type="GO" id="GO:0008984">
    <property type="term" value="F:protein-glutamate methylesterase activity"/>
    <property type="evidence" value="ECO:0007669"/>
    <property type="project" value="InterPro"/>
</dbReference>
<comment type="caution">
    <text evidence="2">Lacks conserved residue(s) required for the propagation of feature annotation.</text>
</comment>
<dbReference type="InterPro" id="IPR000673">
    <property type="entry name" value="Sig_transdc_resp-reg_Me-estase"/>
</dbReference>
<feature type="modified residue" description="4-aspartylphosphate" evidence="3">
    <location>
        <position position="65"/>
    </location>
</feature>
<reference evidence="6" key="1">
    <citation type="submission" date="2020-09" db="EMBL/GenBank/DDBJ databases">
        <title>Desulfogranum mesoprofundum gen. nov., sp. nov., a novel mesophilic, sulfate-reducing chemolithoautotroph isolated from a deep-sea hydrothermal vent chimney in the Suiyo Seamount.</title>
        <authorList>
            <person name="Hashimoto Y."/>
            <person name="Nakagawa S."/>
        </authorList>
    </citation>
    <scope>NUCLEOTIDE SEQUENCE</scope>
    <source>
        <strain evidence="6">KT2</strain>
    </source>
</reference>
<dbReference type="SMART" id="SM00448">
    <property type="entry name" value="REC"/>
    <property type="match status" value="1"/>
</dbReference>
<keyword evidence="7" id="KW-1185">Reference proteome</keyword>
<dbReference type="Pfam" id="PF00072">
    <property type="entry name" value="Response_reg"/>
    <property type="match status" value="1"/>
</dbReference>
<dbReference type="RefSeq" id="WP_228856940.1">
    <property type="nucleotide sequence ID" value="NZ_AP024086.1"/>
</dbReference>
<keyword evidence="1" id="KW-0963">Cytoplasm</keyword>
<evidence type="ECO:0000259" key="4">
    <source>
        <dbReference type="PROSITE" id="PS50110"/>
    </source>
</evidence>
<keyword evidence="3" id="KW-0597">Phosphoprotein</keyword>
<dbReference type="GO" id="GO:0005737">
    <property type="term" value="C:cytoplasm"/>
    <property type="evidence" value="ECO:0007669"/>
    <property type="project" value="InterPro"/>
</dbReference>
<evidence type="ECO:0000256" key="1">
    <source>
        <dbReference type="ARBA" id="ARBA00022490"/>
    </source>
</evidence>
<sequence length="406" mass="44595">MQSEITGSPTSSISLLVVDDSLVFRRFIRDLIDDCDDIVIVGEAQNGIEALDLVLKTNPDVILLDVEMPLMDGMTALQHLMIHRPTPTIMLSSLTEEGTARSFDTLKNGAVDFICKNFIFQENKLLVHQKFITDKVKKAAGMEVKSVSPVFTASGSFTLPAEEEQRVVFCEECGNKEVVSFSRTRMDENIICSVCGDSIDLVVTGQYRRNTFVTVIGGGEGGFYNLLNIIPRLEPDMGGAVIVVLHRHVKQIDSFTEYLDSISSMKVLRAVDGVSVEAGNCYLASGEDYMCLKPYSTRLTLQRLLKKTADNVGPLDVLMASVSAIYKKKAAGVIISGENEEGEKGVSILMRNKGTQLILESTACLCSSMGKRIMKQCNIHTTVSMDTLVEKIKHLHHNAKDDIVTG</sequence>
<evidence type="ECO:0000256" key="2">
    <source>
        <dbReference type="PROSITE-ProRule" id="PRU00050"/>
    </source>
</evidence>